<evidence type="ECO:0000313" key="9">
    <source>
        <dbReference type="Proteomes" id="UP000078463"/>
    </source>
</evidence>
<dbReference type="EC" id="5.2.1.8" evidence="3"/>
<feature type="chain" id="PRO_5008248037" description="peptidylprolyl isomerase" evidence="6">
    <location>
        <begin position="32"/>
        <end position="279"/>
    </location>
</feature>
<dbReference type="PROSITE" id="PS50198">
    <property type="entry name" value="PPIC_PPIASE_2"/>
    <property type="match status" value="1"/>
</dbReference>
<feature type="domain" description="PpiC" evidence="7">
    <location>
        <begin position="149"/>
        <end position="238"/>
    </location>
</feature>
<dbReference type="InterPro" id="IPR046357">
    <property type="entry name" value="PPIase_dom_sf"/>
</dbReference>
<reference evidence="9" key="1">
    <citation type="submission" date="2016-05" db="EMBL/GenBank/DDBJ databases">
        <title>Polynucleobacter sp. QLW-P1FAT50C-4 genome.</title>
        <authorList>
            <person name="Hahn M.W."/>
        </authorList>
    </citation>
    <scope>NUCLEOTIDE SEQUENCE [LARGE SCALE GENOMIC DNA]</scope>
    <source>
        <strain evidence="9">QLW-P1FAT50C-4</strain>
    </source>
</reference>
<keyword evidence="6" id="KW-0732">Signal</keyword>
<dbReference type="Gene3D" id="3.10.50.40">
    <property type="match status" value="1"/>
</dbReference>
<keyword evidence="4 5" id="KW-0697">Rotamase</keyword>
<dbReference type="Pfam" id="PF13145">
    <property type="entry name" value="Rotamase_2"/>
    <property type="match status" value="1"/>
</dbReference>
<sequence>MKPFMSQLKPVSVRLISASLLTLALCGTAYAQQSGLPINAAASVNGTIITNDMVEQGIKVALAQGQKDSPELRKAVIEKYIEVLLLSQQAEKDGLANSEKANSQLTMIRQNYLADLELSTFMAQNPISDADVQAEYNKQVSSLGPQGLIVEYKISDIAVASEADAQAALNRIKKGEAFDKVAKSISLAPNKAQGGAAGWVQPGQVPPQISAVLVNLGKGQTSAPIQLQQGWYLVKLEDKKSTKPPTFEQAKPAIRAGIAQRKQFEFISGIAKNSKIVVQ</sequence>
<dbReference type="InterPro" id="IPR000297">
    <property type="entry name" value="PPIase_PpiC"/>
</dbReference>
<comment type="catalytic activity">
    <reaction evidence="1">
        <text>[protein]-peptidylproline (omega=180) = [protein]-peptidylproline (omega=0)</text>
        <dbReference type="Rhea" id="RHEA:16237"/>
        <dbReference type="Rhea" id="RHEA-COMP:10747"/>
        <dbReference type="Rhea" id="RHEA-COMP:10748"/>
        <dbReference type="ChEBI" id="CHEBI:83833"/>
        <dbReference type="ChEBI" id="CHEBI:83834"/>
        <dbReference type="EC" id="5.2.1.8"/>
    </reaction>
</comment>
<dbReference type="InterPro" id="IPR027304">
    <property type="entry name" value="Trigger_fact/SurA_dom_sf"/>
</dbReference>
<dbReference type="EMBL" id="CP015922">
    <property type="protein sequence ID" value="ANI98957.1"/>
    <property type="molecule type" value="Genomic_DNA"/>
</dbReference>
<dbReference type="KEGG" id="pwu:A8O14_01925"/>
<gene>
    <name evidence="8" type="ORF">A8O14_01925</name>
</gene>
<evidence type="ECO:0000256" key="3">
    <source>
        <dbReference type="ARBA" id="ARBA00013194"/>
    </source>
</evidence>
<proteinExistence type="inferred from homology"/>
<evidence type="ECO:0000256" key="6">
    <source>
        <dbReference type="SAM" id="SignalP"/>
    </source>
</evidence>
<evidence type="ECO:0000256" key="5">
    <source>
        <dbReference type="PROSITE-ProRule" id="PRU00278"/>
    </source>
</evidence>
<accession>A0A191UDC4</accession>
<dbReference type="AlphaFoldDB" id="A0A191UDC4"/>
<keyword evidence="9" id="KW-1185">Reference proteome</keyword>
<evidence type="ECO:0000256" key="4">
    <source>
        <dbReference type="ARBA" id="ARBA00023110"/>
    </source>
</evidence>
<dbReference type="STRING" id="1743168.A8O14_01925"/>
<dbReference type="SUPFAM" id="SSF54534">
    <property type="entry name" value="FKBP-like"/>
    <property type="match status" value="1"/>
</dbReference>
<dbReference type="PANTHER" id="PTHR47245">
    <property type="entry name" value="PEPTIDYLPROLYL ISOMERASE"/>
    <property type="match status" value="1"/>
</dbReference>
<protein>
    <recommendedName>
        <fullName evidence="3">peptidylprolyl isomerase</fullName>
        <ecNumber evidence="3">5.2.1.8</ecNumber>
    </recommendedName>
</protein>
<keyword evidence="5 8" id="KW-0413">Isomerase</keyword>
<evidence type="ECO:0000256" key="2">
    <source>
        <dbReference type="ARBA" id="ARBA00007656"/>
    </source>
</evidence>
<organism evidence="8 9">
    <name type="scientific">Polynucleobacter wuianus</name>
    <dbReference type="NCBI Taxonomy" id="1743168"/>
    <lineage>
        <taxon>Bacteria</taxon>
        <taxon>Pseudomonadati</taxon>
        <taxon>Pseudomonadota</taxon>
        <taxon>Betaproteobacteria</taxon>
        <taxon>Burkholderiales</taxon>
        <taxon>Burkholderiaceae</taxon>
        <taxon>Polynucleobacter</taxon>
    </lineage>
</organism>
<dbReference type="OrthoDB" id="8886058at2"/>
<dbReference type="Gene3D" id="1.10.8.1040">
    <property type="match status" value="1"/>
</dbReference>
<dbReference type="InterPro" id="IPR050245">
    <property type="entry name" value="PrsA_foldase"/>
</dbReference>
<dbReference type="SUPFAM" id="SSF109998">
    <property type="entry name" value="Triger factor/SurA peptide-binding domain-like"/>
    <property type="match status" value="1"/>
</dbReference>
<dbReference type="PANTHER" id="PTHR47245:SF2">
    <property type="entry name" value="PEPTIDYL-PROLYL CIS-TRANS ISOMERASE HP_0175-RELATED"/>
    <property type="match status" value="1"/>
</dbReference>
<evidence type="ECO:0000259" key="7">
    <source>
        <dbReference type="PROSITE" id="PS50198"/>
    </source>
</evidence>
<feature type="signal peptide" evidence="6">
    <location>
        <begin position="1"/>
        <end position="31"/>
    </location>
</feature>
<name>A0A191UDC4_9BURK</name>
<evidence type="ECO:0000313" key="8">
    <source>
        <dbReference type="EMBL" id="ANI98957.1"/>
    </source>
</evidence>
<comment type="similarity">
    <text evidence="2">Belongs to the PpiC/parvulin rotamase family.</text>
</comment>
<dbReference type="GO" id="GO:0003755">
    <property type="term" value="F:peptidyl-prolyl cis-trans isomerase activity"/>
    <property type="evidence" value="ECO:0007669"/>
    <property type="project" value="UniProtKB-KW"/>
</dbReference>
<dbReference type="Proteomes" id="UP000078463">
    <property type="component" value="Chromosome"/>
</dbReference>
<evidence type="ECO:0000256" key="1">
    <source>
        <dbReference type="ARBA" id="ARBA00000971"/>
    </source>
</evidence>